<proteinExistence type="predicted"/>
<gene>
    <name evidence="1" type="ORF">EIZ48_19380</name>
</gene>
<dbReference type="EMBL" id="RSEJ01000022">
    <property type="protein sequence ID" value="NBI54680.1"/>
    <property type="molecule type" value="Genomic_DNA"/>
</dbReference>
<name>A0ABW9YLT7_9GAMM</name>
<dbReference type="RefSeq" id="WP_160654969.1">
    <property type="nucleotide sequence ID" value="NZ_RSEJ01000022.1"/>
</dbReference>
<reference evidence="1 2" key="1">
    <citation type="journal article" date="2017" name="Int. J. Syst. Evol. Microbiol.">
        <title>Photobacterium alginatilyticum sp. nov., a marine bacterium isolated from bottom seawater.</title>
        <authorList>
            <person name="Wang X."/>
            <person name="Wang Y."/>
            <person name="Yang X."/>
            <person name="Sun H."/>
            <person name="Li B."/>
            <person name="Zhang X.H."/>
        </authorList>
    </citation>
    <scope>NUCLEOTIDE SEQUENCE [LARGE SCALE GENOMIC DNA]</scope>
    <source>
        <strain evidence="1 2">P03D4</strain>
    </source>
</reference>
<accession>A0ABW9YLT7</accession>
<sequence>MADYIQMLIPEGRPDGATHYNPRYSLCWEKKHEGTNKVLVFDHVKKNWGFPINRAGGYPIHRS</sequence>
<dbReference type="Proteomes" id="UP000738517">
    <property type="component" value="Unassembled WGS sequence"/>
</dbReference>
<organism evidence="1 2">
    <name type="scientific">Photobacterium alginatilyticum</name>
    <dbReference type="NCBI Taxonomy" id="1775171"/>
    <lineage>
        <taxon>Bacteria</taxon>
        <taxon>Pseudomonadati</taxon>
        <taxon>Pseudomonadota</taxon>
        <taxon>Gammaproteobacteria</taxon>
        <taxon>Vibrionales</taxon>
        <taxon>Vibrionaceae</taxon>
        <taxon>Photobacterium</taxon>
    </lineage>
</organism>
<evidence type="ECO:0000313" key="1">
    <source>
        <dbReference type="EMBL" id="NBI54680.1"/>
    </source>
</evidence>
<evidence type="ECO:0000313" key="2">
    <source>
        <dbReference type="Proteomes" id="UP000738517"/>
    </source>
</evidence>
<protein>
    <submittedName>
        <fullName evidence="1">Uncharacterized protein</fullName>
    </submittedName>
</protein>
<keyword evidence="2" id="KW-1185">Reference proteome</keyword>
<comment type="caution">
    <text evidence="1">The sequence shown here is derived from an EMBL/GenBank/DDBJ whole genome shotgun (WGS) entry which is preliminary data.</text>
</comment>